<gene>
    <name evidence="1" type="ORF">GCL60_14635</name>
</gene>
<keyword evidence="2" id="KW-1185">Reference proteome</keyword>
<proteinExistence type="predicted"/>
<protein>
    <submittedName>
        <fullName evidence="1">Uncharacterized protein</fullName>
    </submittedName>
</protein>
<dbReference type="Proteomes" id="UP000437748">
    <property type="component" value="Unassembled WGS sequence"/>
</dbReference>
<dbReference type="EMBL" id="WFLM01000005">
    <property type="protein sequence ID" value="KAB8037064.1"/>
    <property type="molecule type" value="Genomic_DNA"/>
</dbReference>
<evidence type="ECO:0000313" key="1">
    <source>
        <dbReference type="EMBL" id="KAB8037064.1"/>
    </source>
</evidence>
<sequence>MVLTKNNFNKNVLNVSRKLADQLKICKFLYTEINNSFMSKKGTYPIPKLEFKSNNDVINFFETETDSLLILSVFWHVGFSLSYIEHQEIFKKVVKYVKNNNTFYTSHISPTKDYTEDKNMKDKSLINYNITRFGNTSFVQSRKLFDNKFYSYSFSKDYIRVNANSKNEDVQNFIKNNIPFISGFSGIANLSCKVILLSGIKPKSNESIMFMESMAAFIVASGMHSYTEVYSSYNLFLNLFSKKNKYSFFININ</sequence>
<dbReference type="OrthoDB" id="6399503at2"/>
<reference evidence="1 2" key="1">
    <citation type="submission" date="2019-10" db="EMBL/GenBank/DDBJ databases">
        <title>New species of Slilvanegrellaceae.</title>
        <authorList>
            <person name="Pitt A."/>
            <person name="Hahn M.W."/>
        </authorList>
    </citation>
    <scope>NUCLEOTIDE SEQUENCE [LARGE SCALE GENOMIC DNA]</scope>
    <source>
        <strain evidence="1 2">SP-Ram-0.45-NSY-1</strain>
    </source>
</reference>
<evidence type="ECO:0000313" key="2">
    <source>
        <dbReference type="Proteomes" id="UP000437748"/>
    </source>
</evidence>
<name>A0A6N6VPW8_9BACT</name>
<dbReference type="RefSeq" id="WP_153421480.1">
    <property type="nucleotide sequence ID" value="NZ_WFLM01000005.1"/>
</dbReference>
<dbReference type="AlphaFoldDB" id="A0A6N6VPW8"/>
<comment type="caution">
    <text evidence="1">The sequence shown here is derived from an EMBL/GenBank/DDBJ whole genome shotgun (WGS) entry which is preliminary data.</text>
</comment>
<accession>A0A6N6VPW8</accession>
<organism evidence="1 2">
    <name type="scientific">Silvanigrella paludirubra</name>
    <dbReference type="NCBI Taxonomy" id="2499159"/>
    <lineage>
        <taxon>Bacteria</taxon>
        <taxon>Pseudomonadati</taxon>
        <taxon>Bdellovibrionota</taxon>
        <taxon>Oligoflexia</taxon>
        <taxon>Silvanigrellales</taxon>
        <taxon>Silvanigrellaceae</taxon>
        <taxon>Silvanigrella</taxon>
    </lineage>
</organism>